<reference evidence="1" key="1">
    <citation type="submission" date="2018-05" db="EMBL/GenBank/DDBJ databases">
        <title>Draft genome of Mucuna pruriens seed.</title>
        <authorList>
            <person name="Nnadi N.E."/>
            <person name="Vos R."/>
            <person name="Hasami M.H."/>
            <person name="Devisetty U.K."/>
            <person name="Aguiy J.C."/>
        </authorList>
    </citation>
    <scope>NUCLEOTIDE SEQUENCE [LARGE SCALE GENOMIC DNA]</scope>
    <source>
        <strain evidence="1">JCA_2017</strain>
    </source>
</reference>
<evidence type="ECO:0000313" key="1">
    <source>
        <dbReference type="EMBL" id="RDX70538.1"/>
    </source>
</evidence>
<name>A0A371EWV9_MUCPR</name>
<dbReference type="AlphaFoldDB" id="A0A371EWV9"/>
<gene>
    <name evidence="1" type="ORF">CR513_50209</name>
</gene>
<protein>
    <submittedName>
        <fullName evidence="1">Uncharacterized protein</fullName>
    </submittedName>
</protein>
<organism evidence="1 2">
    <name type="scientific">Mucuna pruriens</name>
    <name type="common">Velvet bean</name>
    <name type="synonym">Dolichos pruriens</name>
    <dbReference type="NCBI Taxonomy" id="157652"/>
    <lineage>
        <taxon>Eukaryota</taxon>
        <taxon>Viridiplantae</taxon>
        <taxon>Streptophyta</taxon>
        <taxon>Embryophyta</taxon>
        <taxon>Tracheophyta</taxon>
        <taxon>Spermatophyta</taxon>
        <taxon>Magnoliopsida</taxon>
        <taxon>eudicotyledons</taxon>
        <taxon>Gunneridae</taxon>
        <taxon>Pentapetalae</taxon>
        <taxon>rosids</taxon>
        <taxon>fabids</taxon>
        <taxon>Fabales</taxon>
        <taxon>Fabaceae</taxon>
        <taxon>Papilionoideae</taxon>
        <taxon>50 kb inversion clade</taxon>
        <taxon>NPAAA clade</taxon>
        <taxon>indigoferoid/millettioid clade</taxon>
        <taxon>Phaseoleae</taxon>
        <taxon>Mucuna</taxon>
    </lineage>
</organism>
<keyword evidence="2" id="KW-1185">Reference proteome</keyword>
<sequence>MELHVLTIAPVRRRLLVQFRNQSNFPKVLKLPTSYNEEINELVLENVLEMQDTLHPLFKRKFYILCYEACGEYKREQMTPVVRFVDNNEYVKRHFLNAIHVQNIQYCLLAISTFKNFKVKDTMKLEICVKNIMIYKL</sequence>
<evidence type="ECO:0000313" key="2">
    <source>
        <dbReference type="Proteomes" id="UP000257109"/>
    </source>
</evidence>
<proteinExistence type="predicted"/>
<dbReference type="Proteomes" id="UP000257109">
    <property type="component" value="Unassembled WGS sequence"/>
</dbReference>
<feature type="non-terminal residue" evidence="1">
    <location>
        <position position="1"/>
    </location>
</feature>
<accession>A0A371EWV9</accession>
<dbReference type="EMBL" id="QJKJ01011671">
    <property type="protein sequence ID" value="RDX70538.1"/>
    <property type="molecule type" value="Genomic_DNA"/>
</dbReference>
<comment type="caution">
    <text evidence="1">The sequence shown here is derived from an EMBL/GenBank/DDBJ whole genome shotgun (WGS) entry which is preliminary data.</text>
</comment>